<evidence type="ECO:0000313" key="1">
    <source>
        <dbReference type="EMBL" id="GBN71274.1"/>
    </source>
</evidence>
<proteinExistence type="predicted"/>
<evidence type="ECO:0000313" key="2">
    <source>
        <dbReference type="Proteomes" id="UP000499080"/>
    </source>
</evidence>
<sequence length="202" mass="22797">MLAHGSAAWCLNPTSRMVRKLSSIQRGFLLAISGAYKTTPTAALQVILSIIPLHLQFQLESRVTTLCRLRTQFRLDITTLQAEEIEEKGTVWTSEPAKHPHPNQIYLQDGGTRNTCTRIYTDGFKIEQSVGAAFCVFEGQNIIYRWSAMLKNDNTVFQVKLISLKEAAQHASHNNNNLPIFIHVDIIRPAFKLHLTRSPTVK</sequence>
<gene>
    <name evidence="1" type="ORF">AVEN_28506_1</name>
</gene>
<organism evidence="1 2">
    <name type="scientific">Araneus ventricosus</name>
    <name type="common">Orbweaver spider</name>
    <name type="synonym">Epeira ventricosa</name>
    <dbReference type="NCBI Taxonomy" id="182803"/>
    <lineage>
        <taxon>Eukaryota</taxon>
        <taxon>Metazoa</taxon>
        <taxon>Ecdysozoa</taxon>
        <taxon>Arthropoda</taxon>
        <taxon>Chelicerata</taxon>
        <taxon>Arachnida</taxon>
        <taxon>Araneae</taxon>
        <taxon>Araneomorphae</taxon>
        <taxon>Entelegynae</taxon>
        <taxon>Araneoidea</taxon>
        <taxon>Araneidae</taxon>
        <taxon>Araneus</taxon>
    </lineage>
</organism>
<reference evidence="1 2" key="1">
    <citation type="journal article" date="2019" name="Sci. Rep.">
        <title>Orb-weaving spider Araneus ventricosus genome elucidates the spidroin gene catalogue.</title>
        <authorList>
            <person name="Kono N."/>
            <person name="Nakamura H."/>
            <person name="Ohtoshi R."/>
            <person name="Moran D.A.P."/>
            <person name="Shinohara A."/>
            <person name="Yoshida Y."/>
            <person name="Fujiwara M."/>
            <person name="Mori M."/>
            <person name="Tomita M."/>
            <person name="Arakawa K."/>
        </authorList>
    </citation>
    <scope>NUCLEOTIDE SEQUENCE [LARGE SCALE GENOMIC DNA]</scope>
</reference>
<dbReference type="AlphaFoldDB" id="A0A4Y2R694"/>
<name>A0A4Y2R694_ARAVE</name>
<dbReference type="EMBL" id="BGPR01015950">
    <property type="protein sequence ID" value="GBN71274.1"/>
    <property type="molecule type" value="Genomic_DNA"/>
</dbReference>
<protein>
    <submittedName>
        <fullName evidence="1">Uncharacterized protein</fullName>
    </submittedName>
</protein>
<comment type="caution">
    <text evidence="1">The sequence shown here is derived from an EMBL/GenBank/DDBJ whole genome shotgun (WGS) entry which is preliminary data.</text>
</comment>
<accession>A0A4Y2R694</accession>
<keyword evidence="2" id="KW-1185">Reference proteome</keyword>
<dbReference type="Proteomes" id="UP000499080">
    <property type="component" value="Unassembled WGS sequence"/>
</dbReference>